<feature type="region of interest" description="Disordered" evidence="1">
    <location>
        <begin position="785"/>
        <end position="832"/>
    </location>
</feature>
<dbReference type="PANTHER" id="PTHR28093">
    <property type="entry name" value="MORPHOGENESIS-RELATED PROTEIN MSB1"/>
    <property type="match status" value="1"/>
</dbReference>
<gene>
    <name evidence="3" type="ORF">PHLCEN_2v5469</name>
</gene>
<feature type="region of interest" description="Disordered" evidence="1">
    <location>
        <begin position="1069"/>
        <end position="1211"/>
    </location>
</feature>
<dbReference type="InterPro" id="IPR012965">
    <property type="entry name" value="Msb1/Mug8_dom"/>
</dbReference>
<feature type="compositionally biased region" description="Polar residues" evidence="1">
    <location>
        <begin position="1092"/>
        <end position="1106"/>
    </location>
</feature>
<feature type="compositionally biased region" description="Low complexity" evidence="1">
    <location>
        <begin position="445"/>
        <end position="464"/>
    </location>
</feature>
<feature type="compositionally biased region" description="Basic and acidic residues" evidence="1">
    <location>
        <begin position="86"/>
        <end position="101"/>
    </location>
</feature>
<dbReference type="SUPFAM" id="SSF48350">
    <property type="entry name" value="GTPase activation domain, GAP"/>
    <property type="match status" value="1"/>
</dbReference>
<feature type="compositionally biased region" description="Polar residues" evidence="1">
    <location>
        <begin position="790"/>
        <end position="813"/>
    </location>
</feature>
<proteinExistence type="predicted"/>
<reference evidence="3 4" key="1">
    <citation type="submission" date="2018-02" db="EMBL/GenBank/DDBJ databases">
        <title>Genome sequence of the basidiomycete white-rot fungus Phlebia centrifuga.</title>
        <authorList>
            <person name="Granchi Z."/>
            <person name="Peng M."/>
            <person name="de Vries R.P."/>
            <person name="Hilden K."/>
            <person name="Makela M.R."/>
            <person name="Grigoriev I."/>
            <person name="Riley R."/>
        </authorList>
    </citation>
    <scope>NUCLEOTIDE SEQUENCE [LARGE SCALE GENOMIC DNA]</scope>
    <source>
        <strain evidence="3 4">FBCC195</strain>
    </source>
</reference>
<dbReference type="EMBL" id="MLYV02000538">
    <property type="protein sequence ID" value="PSR84300.1"/>
    <property type="molecule type" value="Genomic_DNA"/>
</dbReference>
<feature type="compositionally biased region" description="Polar residues" evidence="1">
    <location>
        <begin position="1"/>
        <end position="15"/>
    </location>
</feature>
<feature type="region of interest" description="Disordered" evidence="1">
    <location>
        <begin position="918"/>
        <end position="1037"/>
    </location>
</feature>
<feature type="compositionally biased region" description="Acidic residues" evidence="1">
    <location>
        <begin position="1202"/>
        <end position="1211"/>
    </location>
</feature>
<sequence>MPSLFSRSRTFSTPKKPTAEAAFDEFGRITSSPGKGGKTPSGSTSTTKKDKKSKDKGRAKGNGAPASPESPEYAVPDGSFLPLDLDPQRYEPGEEPSQERRQLLDYGYLSYRRNVVLGLEEVARLVDVVGDELGTRGLTAPFIFSTLALDVSAPAVKRLINAFLKTCSGVPQDQVDRQWREEAKFAGPHELGMCLRWGLARVVRIVGGQEVRGLLSYENYLEWSEAEAACKYQPMHFSYFIDQLNPLLSSLLVGLLTLLTRFTAHSSTTGHTPPTLSSLFGPLLFGLGPSTLAFHHVYVRYLHAATATEHLILAFIRWQDAPDRDGSTAALGLPMRLKAWIQGYPAMLPKINLQERPQPRRGARTTRVVSVRRNVRMYSADLVKTAASWGQKPRGLASSSNNRSFASSREWERICPPTIKLAPRYSDSFRKRMDLPANFHPETGTASSASTVSSPSLSSSVSTASTTSSLFDDKELGLMGMGNRTPEDRFRSLTDLKWGEFETMGFGAVGADEKKLQFDLTEGARAARAAKRATLSWQDFSSAGFTRSDAPLSDTLQFSPPVANSINAWPAQSAEMHRKLKKAQKALPAFGWDTEPVMGTEEVIEEAFLDVFCDLIYGGGWLDVERTEELDRECNWALVEYKSLPVTKATSSGTSDPRTATTLMLFEEFVPLEYRRQMLEIGSSSRRRLPSLFGTASRKQWKPATTLNGRPYVIGHVPHSPSYREVEFEGLLRSNGSVTKIISLKTQDRPRALSAVTSAMSPLSSNAASPIQLQSKPQLFLVRTTDDGVQRTSSRNSEVDSPSGRSSTPNPKRSSIFRLPVSPVSRTAGLPPAEYDTVDFEARLANIDDDNDVSGSTSKRSRRHARDDAWVDILVASNSRRLGGQDAEMRDMLKGGKSDPELASQELLEVLAAVRGQLPSDDEDDDGMEPVHTDADSEDRGDSYTEATSEGDRDTLPRPQSSVDFDDESGDEGEPIITPIPQRRLGYFDLHPERRPPAQDHEDKAPVEPEPEPRTSLEDPRARFDRSSLEMSEESGYDEVYAAISPNTAKLSSGQDVSDDTEYYPKTRTARISANGGNVPVLAVTPPDENAAASSGSTKQQPSKTASLIELYRERERSSQAAPAPVAPSKLPVRTGASLLPNAPARERSPRPHSPSQSSPSSAFVDSDEPLPEPPRIKEEEEDGLRTPPRYIHGAPLHNVLEEEEEGEEEV</sequence>
<feature type="domain" description="Meiotically up-regulated protein Msb1/Mug8" evidence="2">
    <location>
        <begin position="120"/>
        <end position="345"/>
    </location>
</feature>
<name>A0A2R6P2D6_9APHY</name>
<protein>
    <recommendedName>
        <fullName evidence="2">Meiotically up-regulated protein Msb1/Mug8 domain-containing protein</fullName>
    </recommendedName>
</protein>
<feature type="compositionally biased region" description="Acidic residues" evidence="1">
    <location>
        <begin position="964"/>
        <end position="974"/>
    </location>
</feature>
<evidence type="ECO:0000313" key="4">
    <source>
        <dbReference type="Proteomes" id="UP000186601"/>
    </source>
</evidence>
<comment type="caution">
    <text evidence="3">The sequence shown here is derived from an EMBL/GenBank/DDBJ whole genome shotgun (WGS) entry which is preliminary data.</text>
</comment>
<feature type="compositionally biased region" description="Basic and acidic residues" evidence="1">
    <location>
        <begin position="929"/>
        <end position="943"/>
    </location>
</feature>
<feature type="compositionally biased region" description="Basic and acidic residues" evidence="1">
    <location>
        <begin position="990"/>
        <end position="1028"/>
    </location>
</feature>
<feature type="compositionally biased region" description="Low complexity" evidence="1">
    <location>
        <begin position="1154"/>
        <end position="1163"/>
    </location>
</feature>
<dbReference type="Pfam" id="PF08101">
    <property type="entry name" value="Msb1-Mug8_dom"/>
    <property type="match status" value="1"/>
</dbReference>
<dbReference type="InterPro" id="IPR008936">
    <property type="entry name" value="Rho_GTPase_activation_prot"/>
</dbReference>
<feature type="compositionally biased region" description="Low complexity" evidence="1">
    <location>
        <begin position="1119"/>
        <end position="1129"/>
    </location>
</feature>
<dbReference type="STRING" id="98765.A0A2R6P2D6"/>
<feature type="region of interest" description="Disordered" evidence="1">
    <location>
        <begin position="436"/>
        <end position="464"/>
    </location>
</feature>
<feature type="region of interest" description="Disordered" evidence="1">
    <location>
        <begin position="1"/>
        <end position="101"/>
    </location>
</feature>
<dbReference type="PANTHER" id="PTHR28093:SF1">
    <property type="entry name" value="MORPHOGENESIS-RELATED PROTEIN MSB1"/>
    <property type="match status" value="1"/>
</dbReference>
<dbReference type="Proteomes" id="UP000186601">
    <property type="component" value="Unassembled WGS sequence"/>
</dbReference>
<keyword evidence="4" id="KW-1185">Reference proteome</keyword>
<dbReference type="InterPro" id="IPR037508">
    <property type="entry name" value="Msb1/Mug8"/>
</dbReference>
<evidence type="ECO:0000259" key="2">
    <source>
        <dbReference type="Pfam" id="PF08101"/>
    </source>
</evidence>
<evidence type="ECO:0000256" key="1">
    <source>
        <dbReference type="SAM" id="MobiDB-lite"/>
    </source>
</evidence>
<dbReference type="OrthoDB" id="3362494at2759"/>
<accession>A0A2R6P2D6</accession>
<evidence type="ECO:0000313" key="3">
    <source>
        <dbReference type="EMBL" id="PSR84300.1"/>
    </source>
</evidence>
<dbReference type="AlphaFoldDB" id="A0A2R6P2D6"/>
<organism evidence="3 4">
    <name type="scientific">Hermanssonia centrifuga</name>
    <dbReference type="NCBI Taxonomy" id="98765"/>
    <lineage>
        <taxon>Eukaryota</taxon>
        <taxon>Fungi</taxon>
        <taxon>Dikarya</taxon>
        <taxon>Basidiomycota</taxon>
        <taxon>Agaricomycotina</taxon>
        <taxon>Agaricomycetes</taxon>
        <taxon>Polyporales</taxon>
        <taxon>Meruliaceae</taxon>
        <taxon>Hermanssonia</taxon>
    </lineage>
</organism>